<accession>C0ES51</accession>
<dbReference type="Gene3D" id="3.40.50.1220">
    <property type="entry name" value="TPP-binding domain"/>
    <property type="match status" value="1"/>
</dbReference>
<dbReference type="AlphaFoldDB" id="C0ES51"/>
<dbReference type="GO" id="GO:0050660">
    <property type="term" value="F:flavin adenine dinucleotide binding"/>
    <property type="evidence" value="ECO:0007669"/>
    <property type="project" value="InterPro"/>
</dbReference>
<dbReference type="InterPro" id="IPR001308">
    <property type="entry name" value="ETF_a/FixB"/>
</dbReference>
<comment type="caution">
    <text evidence="2">The sequence shown here is derived from an EMBL/GenBank/DDBJ whole genome shotgun (WGS) entry which is preliminary data.</text>
</comment>
<proteinExistence type="predicted"/>
<evidence type="ECO:0000313" key="2">
    <source>
        <dbReference type="EMBL" id="EEG37963.1"/>
    </source>
</evidence>
<dbReference type="Proteomes" id="UP000003174">
    <property type="component" value="Unassembled WGS sequence"/>
</dbReference>
<dbReference type="SUPFAM" id="SSF52467">
    <property type="entry name" value="DHS-like NAD/FAD-binding domain"/>
    <property type="match status" value="1"/>
</dbReference>
<evidence type="ECO:0000259" key="1">
    <source>
        <dbReference type="Pfam" id="PF00766"/>
    </source>
</evidence>
<sequence>MESIFKKQGRRKLVMSISVIIFGEKTTLNHEIKAVSSFLADAFTEKQLLKMKIDFFIFIPKQQLPKKVNAPKNINFYYIFLPENADDTSILDVIKDYNRINAYDYIFFGTTVYARSFAVKYAIQEKTHLATNIKGSFFSETVKTWEKDIFLGNISKAIPVTNHRIITLAKNIPATYDEVCYPAWKAIPVEIQSNDYITAYTKENKNIVVGWEQAEKIIVIGNGVDKNGYPLIEQFAKQINAEIAGTRRAVENGLLPVERMIGISGKSISPKLCIVIGASGLAAFVKGIEKSECIVSINSDKDALIFKYADYGIIGHYQEVITVT</sequence>
<reference evidence="2 3" key="1">
    <citation type="submission" date="2009-01" db="EMBL/GenBank/DDBJ databases">
        <authorList>
            <person name="Fulton L."/>
            <person name="Clifton S."/>
            <person name="Fulton B."/>
            <person name="Xu J."/>
            <person name="Minx P."/>
            <person name="Pepin K.H."/>
            <person name="Johnson M."/>
            <person name="Bhonagiri V."/>
            <person name="Nash W.E."/>
            <person name="Mardis E.R."/>
            <person name="Wilson R.K."/>
        </authorList>
    </citation>
    <scope>NUCLEOTIDE SEQUENCE [LARGE SCALE GENOMIC DNA]</scope>
    <source>
        <strain evidence="2 3">DSM 3353</strain>
    </source>
</reference>
<dbReference type="InterPro" id="IPR014731">
    <property type="entry name" value="ETF_asu_C"/>
</dbReference>
<dbReference type="Pfam" id="PF00766">
    <property type="entry name" value="ETF_alpha"/>
    <property type="match status" value="1"/>
</dbReference>
<dbReference type="EMBL" id="ACEP01000011">
    <property type="protein sequence ID" value="EEG37963.1"/>
    <property type="molecule type" value="Genomic_DNA"/>
</dbReference>
<feature type="domain" description="Electron transfer flavoprotein alpha subunit C-terminal" evidence="1">
    <location>
        <begin position="212"/>
        <end position="289"/>
    </location>
</feature>
<dbReference type="GO" id="GO:0033539">
    <property type="term" value="P:fatty acid beta-oxidation using acyl-CoA dehydrogenase"/>
    <property type="evidence" value="ECO:0007669"/>
    <property type="project" value="TreeGrafter"/>
</dbReference>
<dbReference type="PANTHER" id="PTHR43153">
    <property type="entry name" value="ELECTRON TRANSFER FLAVOPROTEIN ALPHA"/>
    <property type="match status" value="1"/>
</dbReference>
<name>C0ES51_9FIRM</name>
<dbReference type="PANTHER" id="PTHR43153:SF1">
    <property type="entry name" value="ELECTRON TRANSFER FLAVOPROTEIN SUBUNIT ALPHA, MITOCHONDRIAL"/>
    <property type="match status" value="1"/>
</dbReference>
<reference evidence="2 3" key="2">
    <citation type="submission" date="2009-02" db="EMBL/GenBank/DDBJ databases">
        <title>Draft genome sequence of Eubacterium hallii (DSM 3353).</title>
        <authorList>
            <person name="Sudarsanam P."/>
            <person name="Ley R."/>
            <person name="Guruge J."/>
            <person name="Turnbaugh P.J."/>
            <person name="Mahowald M."/>
            <person name="Liep D."/>
            <person name="Gordon J."/>
        </authorList>
    </citation>
    <scope>NUCLEOTIDE SEQUENCE [LARGE SCALE GENOMIC DNA]</scope>
    <source>
        <strain evidence="2 3">DSM 3353</strain>
    </source>
</reference>
<protein>
    <submittedName>
        <fullName evidence="2">Electron transfer flavoprotein FAD-binding domain protein</fullName>
    </submittedName>
</protein>
<dbReference type="GO" id="GO:0009055">
    <property type="term" value="F:electron transfer activity"/>
    <property type="evidence" value="ECO:0007669"/>
    <property type="project" value="InterPro"/>
</dbReference>
<dbReference type="InterPro" id="IPR029035">
    <property type="entry name" value="DHS-like_NAD/FAD-binding_dom"/>
</dbReference>
<organism evidence="2 3">
    <name type="scientific">Anaerobutyricum hallii DSM 3353</name>
    <dbReference type="NCBI Taxonomy" id="411469"/>
    <lineage>
        <taxon>Bacteria</taxon>
        <taxon>Bacillati</taxon>
        <taxon>Bacillota</taxon>
        <taxon>Clostridia</taxon>
        <taxon>Lachnospirales</taxon>
        <taxon>Lachnospiraceae</taxon>
        <taxon>Anaerobutyricum</taxon>
    </lineage>
</organism>
<dbReference type="eggNOG" id="COG2025">
    <property type="taxonomic scope" value="Bacteria"/>
</dbReference>
<gene>
    <name evidence="2" type="primary">etfA</name>
    <name evidence="2" type="ORF">EUBHAL_00205</name>
</gene>
<evidence type="ECO:0000313" key="3">
    <source>
        <dbReference type="Proteomes" id="UP000003174"/>
    </source>
</evidence>